<accession>A0A2T7D6L7</accession>
<dbReference type="PANTHER" id="PTHR35218:SF9">
    <property type="entry name" value="ENDONUCLEASE_EXONUCLEASE_PHOSPHATASE DOMAIN-CONTAINING PROTEIN"/>
    <property type="match status" value="1"/>
</dbReference>
<dbReference type="EMBL" id="CM009754">
    <property type="protein sequence ID" value="PUZ51225.1"/>
    <property type="molecule type" value="Genomic_DNA"/>
</dbReference>
<sequence>MNPLAWNCRGIRNSRTVRELCGFVRSLHPKIVFLCETRASSSRVSNLKWRLGLRNSLAVSSHGLSGGLGLFWDESLDVFLLSQGERHFDVLIKEELGLTPWRATFVYGEPRVENRYKMWDLMRNLRGEWNGPWFLMGDFIEAMCPPSPGFSGLPWTYNNNQAGSRNMQVGLDRGVANSEWSLRFPGAHINHPCSSRSDHKALVYLLQVPMTPSRNMEASLKSWSREKFGHVTREIERLRSVLEPLEGEDVIGNRAEILQAKIKLDELLYREEMMWLQRSRINWLKEGDRNTRLKRDDGSWCANQEEMKGMASHYFSDLFSKDSSLCPDDLTNLFAPKITLEMNRDLC</sequence>
<dbReference type="InterPro" id="IPR036691">
    <property type="entry name" value="Endo/exonu/phosph_ase_sf"/>
</dbReference>
<dbReference type="PANTHER" id="PTHR35218">
    <property type="entry name" value="RNASE H DOMAIN-CONTAINING PROTEIN"/>
    <property type="match status" value="1"/>
</dbReference>
<keyword evidence="3" id="KW-1185">Reference proteome</keyword>
<dbReference type="STRING" id="1504633.A0A2T7D6L7"/>
<dbReference type="OrthoDB" id="680200at2759"/>
<dbReference type="Gramene" id="PUZ51225">
    <property type="protein sequence ID" value="PUZ51225"/>
    <property type="gene ID" value="GQ55_6G164300"/>
</dbReference>
<dbReference type="AlphaFoldDB" id="A0A2T7D6L7"/>
<evidence type="ECO:0000313" key="3">
    <source>
        <dbReference type="Proteomes" id="UP000244336"/>
    </source>
</evidence>
<proteinExistence type="predicted"/>
<dbReference type="Pfam" id="PF03372">
    <property type="entry name" value="Exo_endo_phos"/>
    <property type="match status" value="1"/>
</dbReference>
<organism evidence="2 3">
    <name type="scientific">Panicum hallii var. hallii</name>
    <dbReference type="NCBI Taxonomy" id="1504633"/>
    <lineage>
        <taxon>Eukaryota</taxon>
        <taxon>Viridiplantae</taxon>
        <taxon>Streptophyta</taxon>
        <taxon>Embryophyta</taxon>
        <taxon>Tracheophyta</taxon>
        <taxon>Spermatophyta</taxon>
        <taxon>Magnoliopsida</taxon>
        <taxon>Liliopsida</taxon>
        <taxon>Poales</taxon>
        <taxon>Poaceae</taxon>
        <taxon>PACMAD clade</taxon>
        <taxon>Panicoideae</taxon>
        <taxon>Panicodae</taxon>
        <taxon>Paniceae</taxon>
        <taxon>Panicinae</taxon>
        <taxon>Panicum</taxon>
        <taxon>Panicum sect. Panicum</taxon>
    </lineage>
</organism>
<name>A0A2T7D6L7_9POAL</name>
<dbReference type="Proteomes" id="UP000244336">
    <property type="component" value="Chromosome 6"/>
</dbReference>
<evidence type="ECO:0000313" key="2">
    <source>
        <dbReference type="EMBL" id="PUZ51225.1"/>
    </source>
</evidence>
<reference evidence="2 3" key="1">
    <citation type="submission" date="2018-04" db="EMBL/GenBank/DDBJ databases">
        <title>WGS assembly of Panicum hallii var. hallii HAL2.</title>
        <authorList>
            <person name="Lovell J."/>
            <person name="Jenkins J."/>
            <person name="Lowry D."/>
            <person name="Mamidi S."/>
            <person name="Sreedasyam A."/>
            <person name="Weng X."/>
            <person name="Barry K."/>
            <person name="Bonette J."/>
            <person name="Campitelli B."/>
            <person name="Daum C."/>
            <person name="Gordon S."/>
            <person name="Gould B."/>
            <person name="Lipzen A."/>
            <person name="MacQueen A."/>
            <person name="Palacio-Mejia J."/>
            <person name="Plott C."/>
            <person name="Shakirov E."/>
            <person name="Shu S."/>
            <person name="Yoshinaga Y."/>
            <person name="Zane M."/>
            <person name="Rokhsar D."/>
            <person name="Grimwood J."/>
            <person name="Schmutz J."/>
            <person name="Juenger T."/>
        </authorList>
    </citation>
    <scope>NUCLEOTIDE SEQUENCE [LARGE SCALE GENOMIC DNA]</scope>
    <source>
        <strain evidence="3">cv. HAL2</strain>
    </source>
</reference>
<dbReference type="InterPro" id="IPR005135">
    <property type="entry name" value="Endo/exonuclease/phosphatase"/>
</dbReference>
<feature type="domain" description="Endonuclease/exonuclease/phosphatase" evidence="1">
    <location>
        <begin position="5"/>
        <end position="199"/>
    </location>
</feature>
<evidence type="ECO:0000259" key="1">
    <source>
        <dbReference type="Pfam" id="PF03372"/>
    </source>
</evidence>
<protein>
    <recommendedName>
        <fullName evidence="1">Endonuclease/exonuclease/phosphatase domain-containing protein</fullName>
    </recommendedName>
</protein>
<dbReference type="GO" id="GO:0003824">
    <property type="term" value="F:catalytic activity"/>
    <property type="evidence" value="ECO:0007669"/>
    <property type="project" value="InterPro"/>
</dbReference>
<dbReference type="SUPFAM" id="SSF56219">
    <property type="entry name" value="DNase I-like"/>
    <property type="match status" value="1"/>
</dbReference>
<dbReference type="Gene3D" id="3.60.10.10">
    <property type="entry name" value="Endonuclease/exonuclease/phosphatase"/>
    <property type="match status" value="1"/>
</dbReference>
<gene>
    <name evidence="2" type="ORF">GQ55_6G164300</name>
</gene>